<gene>
    <name evidence="2" type="ORF">AA0115_g7563</name>
</gene>
<dbReference type="Proteomes" id="UP000292340">
    <property type="component" value="Unassembled WGS sequence"/>
</dbReference>
<dbReference type="EMBL" id="PDXB01000019">
    <property type="protein sequence ID" value="RYN25436.1"/>
    <property type="molecule type" value="Genomic_DNA"/>
</dbReference>
<evidence type="ECO:0000313" key="2">
    <source>
        <dbReference type="EMBL" id="RYN25436.1"/>
    </source>
</evidence>
<evidence type="ECO:0000256" key="1">
    <source>
        <dbReference type="SAM" id="MobiDB-lite"/>
    </source>
</evidence>
<reference evidence="2" key="1">
    <citation type="submission" date="2017-10" db="EMBL/GenBank/DDBJ databases">
        <authorList>
            <person name="Armitage A.D."/>
            <person name="Barbara D.J."/>
            <person name="Woodhall J.W."/>
            <person name="Sreenivasaprasad S."/>
            <person name="Lane C.R."/>
            <person name="Clarkson J.P."/>
            <person name="Harrison R.J."/>
        </authorList>
    </citation>
    <scope>NUCLEOTIDE SEQUENCE</scope>
    <source>
        <strain evidence="2">FERA 1164</strain>
    </source>
</reference>
<evidence type="ECO:0000313" key="3">
    <source>
        <dbReference type="Proteomes" id="UP000292340"/>
    </source>
</evidence>
<reference evidence="2" key="2">
    <citation type="journal article" date="2019" name="bioRxiv">
        <title>Genomics, evolutionary history and diagnostics of the Alternaria alternata species group including apple and Asian pear pathotypes.</title>
        <authorList>
            <person name="Armitage A.D."/>
            <person name="Cockerton H.M."/>
            <person name="Sreenivasaprasad S."/>
            <person name="Woodhall J.W."/>
            <person name="Lane C.R."/>
            <person name="Harrison R.J."/>
            <person name="Clarkson J.P."/>
        </authorList>
    </citation>
    <scope>NUCLEOTIDE SEQUENCE</scope>
    <source>
        <strain evidence="2">FERA 1164</strain>
    </source>
</reference>
<organism evidence="2 3">
    <name type="scientific">Alternaria tenuissima</name>
    <dbReference type="NCBI Taxonomy" id="119927"/>
    <lineage>
        <taxon>Eukaryota</taxon>
        <taxon>Fungi</taxon>
        <taxon>Dikarya</taxon>
        <taxon>Ascomycota</taxon>
        <taxon>Pezizomycotina</taxon>
        <taxon>Dothideomycetes</taxon>
        <taxon>Pleosporomycetidae</taxon>
        <taxon>Pleosporales</taxon>
        <taxon>Pleosporineae</taxon>
        <taxon>Pleosporaceae</taxon>
        <taxon>Alternaria</taxon>
        <taxon>Alternaria sect. Alternaria</taxon>
        <taxon>Alternaria alternata complex</taxon>
    </lineage>
</organism>
<comment type="caution">
    <text evidence="2">The sequence shown here is derived from an EMBL/GenBank/DDBJ whole genome shotgun (WGS) entry which is preliminary data.</text>
</comment>
<accession>A0AB37WET0</accession>
<protein>
    <submittedName>
        <fullName evidence="2">Uncharacterized protein</fullName>
    </submittedName>
</protein>
<dbReference type="AlphaFoldDB" id="A0AB37WET0"/>
<proteinExistence type="predicted"/>
<sequence length="57" mass="6315">MEMRTEKEVAMDELGANVDGRTKTSVYGYPTKPSEPPPAQDQAGHDEIALVELYNFS</sequence>
<feature type="compositionally biased region" description="Basic and acidic residues" evidence="1">
    <location>
        <begin position="1"/>
        <end position="10"/>
    </location>
</feature>
<name>A0AB37WET0_9PLEO</name>
<feature type="region of interest" description="Disordered" evidence="1">
    <location>
        <begin position="1"/>
        <end position="45"/>
    </location>
</feature>